<keyword evidence="1" id="KW-0472">Membrane</keyword>
<proteinExistence type="predicted"/>
<comment type="caution">
    <text evidence="2">The sequence shown here is derived from an EMBL/GenBank/DDBJ whole genome shotgun (WGS) entry which is preliminary data.</text>
</comment>
<keyword evidence="1" id="KW-0812">Transmembrane</keyword>
<name>A0A2G4RDP1_9PROT</name>
<evidence type="ECO:0000256" key="1">
    <source>
        <dbReference type="SAM" id="Phobius"/>
    </source>
</evidence>
<gene>
    <name evidence="2" type="ORF">CSR02_05005</name>
</gene>
<feature type="transmembrane region" description="Helical" evidence="1">
    <location>
        <begin position="20"/>
        <end position="39"/>
    </location>
</feature>
<keyword evidence="1" id="KW-1133">Transmembrane helix</keyword>
<evidence type="ECO:0000313" key="3">
    <source>
        <dbReference type="Proteomes" id="UP000228751"/>
    </source>
</evidence>
<sequence>MSEKFHLPFVIIRLADMACWHGLSAYAKTGIIIFTKYFYIFQNLLKKDKIAFHFMMLRDKNLSHISVT</sequence>
<organism evidence="2 3">
    <name type="scientific">Acetobacter pomorum</name>
    <dbReference type="NCBI Taxonomy" id="65959"/>
    <lineage>
        <taxon>Bacteria</taxon>
        <taxon>Pseudomonadati</taxon>
        <taxon>Pseudomonadota</taxon>
        <taxon>Alphaproteobacteria</taxon>
        <taxon>Acetobacterales</taxon>
        <taxon>Acetobacteraceae</taxon>
        <taxon>Acetobacter</taxon>
    </lineage>
</organism>
<dbReference type="Proteomes" id="UP000228751">
    <property type="component" value="Unassembled WGS sequence"/>
</dbReference>
<reference evidence="2 3" key="1">
    <citation type="submission" date="2017-10" db="EMBL/GenBank/DDBJ databases">
        <title>Genomic analysis of the genus Acetobacter.</title>
        <authorList>
            <person name="Kim K.H."/>
            <person name="Chun B.H."/>
            <person name="Son A.R."/>
            <person name="Jeon C.O."/>
        </authorList>
    </citation>
    <scope>NUCLEOTIDE SEQUENCE [LARGE SCALE GENOMIC DNA]</scope>
    <source>
        <strain evidence="2 3">LHT 2458</strain>
    </source>
</reference>
<evidence type="ECO:0000313" key="2">
    <source>
        <dbReference type="EMBL" id="PHY94682.1"/>
    </source>
</evidence>
<dbReference type="EMBL" id="PEBQ01000080">
    <property type="protein sequence ID" value="PHY94682.1"/>
    <property type="molecule type" value="Genomic_DNA"/>
</dbReference>
<keyword evidence="3" id="KW-1185">Reference proteome</keyword>
<dbReference type="AlphaFoldDB" id="A0A2G4RDP1"/>
<protein>
    <submittedName>
        <fullName evidence="2">Uncharacterized protein</fullName>
    </submittedName>
</protein>
<accession>A0A2G4RDP1</accession>